<evidence type="ECO:0000313" key="1">
    <source>
        <dbReference type="EMBL" id="MCR2833495.1"/>
    </source>
</evidence>
<organism evidence="1 2">
    <name type="scientific">Parerythrobacter lacustris</name>
    <dbReference type="NCBI Taxonomy" id="2969984"/>
    <lineage>
        <taxon>Bacteria</taxon>
        <taxon>Pseudomonadati</taxon>
        <taxon>Pseudomonadota</taxon>
        <taxon>Alphaproteobacteria</taxon>
        <taxon>Sphingomonadales</taxon>
        <taxon>Erythrobacteraceae</taxon>
        <taxon>Parerythrobacter</taxon>
    </lineage>
</organism>
<keyword evidence="2" id="KW-1185">Reference proteome</keyword>
<accession>A0ABT1XPA4</accession>
<proteinExistence type="predicted"/>
<name>A0ABT1XPA4_9SPHN</name>
<reference evidence="1 2" key="1">
    <citation type="submission" date="2022-08" db="EMBL/GenBank/DDBJ databases">
        <title>Polyphasic taxonomy analysis of Qipengyuania sp.RS5-5.</title>
        <authorList>
            <person name="Xamxidin M."/>
            <person name="Wu M."/>
        </authorList>
    </citation>
    <scope>NUCLEOTIDE SEQUENCE [LARGE SCALE GENOMIC DNA]</scope>
    <source>
        <strain evidence="1 2">RS5-5</strain>
    </source>
</reference>
<dbReference type="InterPro" id="IPR025855">
    <property type="entry name" value="Replic_Relax"/>
</dbReference>
<gene>
    <name evidence="1" type="ORF">NSO95_06030</name>
</gene>
<dbReference type="EMBL" id="JANKHH010000003">
    <property type="protein sequence ID" value="MCR2833495.1"/>
    <property type="molecule type" value="Genomic_DNA"/>
</dbReference>
<sequence>MATDTQGRRLRFAPPAPKENEAVIPQEADLAAWAAISRHGPLPITYLAQFGEPRNRANLQRRYTRFYHQGWLTRPARQYASFHARYSPLVYDLAPKAQALLGKQACAVAPSRSAPFVHQLMQACFTASLELTAPKRGFRFVPRDELLAHPKCRQRSLTLQLAATKLTPDDLFAIERPDGKKRIFFLEVDRNTESIERSVSGYNTWSKKVAAYDEMFRLKRHTEAWGFPAASVLIVTTNDRHAENLRSYIEKKSPAADRFIYAFEETFGANWRVPKALLASADMVL</sequence>
<protein>
    <submittedName>
        <fullName evidence="1">Replication-relaxation family protein</fullName>
    </submittedName>
</protein>
<comment type="caution">
    <text evidence="1">The sequence shown here is derived from an EMBL/GenBank/DDBJ whole genome shotgun (WGS) entry which is preliminary data.</text>
</comment>
<dbReference type="Proteomes" id="UP001206067">
    <property type="component" value="Unassembled WGS sequence"/>
</dbReference>
<evidence type="ECO:0000313" key="2">
    <source>
        <dbReference type="Proteomes" id="UP001206067"/>
    </source>
</evidence>
<dbReference type="Pfam" id="PF13814">
    <property type="entry name" value="Replic_Relax"/>
    <property type="match status" value="1"/>
</dbReference>
<dbReference type="RefSeq" id="WP_257595260.1">
    <property type="nucleotide sequence ID" value="NZ_JANKHH010000003.1"/>
</dbReference>